<evidence type="ECO:0000313" key="2">
    <source>
        <dbReference type="EMBL" id="CAH1777763.1"/>
    </source>
</evidence>
<comment type="caution">
    <text evidence="2">The sequence shown here is derived from an EMBL/GenBank/DDBJ whole genome shotgun (WGS) entry which is preliminary data.</text>
</comment>
<dbReference type="Proteomes" id="UP000749559">
    <property type="component" value="Unassembled WGS sequence"/>
</dbReference>
<protein>
    <submittedName>
        <fullName evidence="2">Uncharacterized protein</fullName>
    </submittedName>
</protein>
<dbReference type="EMBL" id="CAIIXF020000002">
    <property type="protein sequence ID" value="CAH1777763.1"/>
    <property type="molecule type" value="Genomic_DNA"/>
</dbReference>
<feature type="compositionally biased region" description="Basic and acidic residues" evidence="1">
    <location>
        <begin position="93"/>
        <end position="103"/>
    </location>
</feature>
<feature type="non-terminal residue" evidence="2">
    <location>
        <position position="138"/>
    </location>
</feature>
<proteinExistence type="predicted"/>
<gene>
    <name evidence="2" type="ORF">OFUS_LOCUS4763</name>
</gene>
<accession>A0A8S4NA20</accession>
<evidence type="ECO:0000256" key="1">
    <source>
        <dbReference type="SAM" id="MobiDB-lite"/>
    </source>
</evidence>
<feature type="region of interest" description="Disordered" evidence="1">
    <location>
        <begin position="86"/>
        <end position="138"/>
    </location>
</feature>
<feature type="non-terminal residue" evidence="2">
    <location>
        <position position="1"/>
    </location>
</feature>
<keyword evidence="3" id="KW-1185">Reference proteome</keyword>
<evidence type="ECO:0000313" key="3">
    <source>
        <dbReference type="Proteomes" id="UP000749559"/>
    </source>
</evidence>
<sequence>QIQTSSMSQIVEHLAESKNIQQGSEQQHERRLQEIAGIQDRCLQEMQHRMESFQKTIGESIDKLHSTLTVPPVQQEVVSRSWNYEDVGCPSEFDEKPRSDSAGKSRPFKSPTMPMSQKQDLVDEDIPESFPPQRKRPW</sequence>
<organism evidence="2 3">
    <name type="scientific">Owenia fusiformis</name>
    <name type="common">Polychaete worm</name>
    <dbReference type="NCBI Taxonomy" id="6347"/>
    <lineage>
        <taxon>Eukaryota</taxon>
        <taxon>Metazoa</taxon>
        <taxon>Spiralia</taxon>
        <taxon>Lophotrochozoa</taxon>
        <taxon>Annelida</taxon>
        <taxon>Polychaeta</taxon>
        <taxon>Sedentaria</taxon>
        <taxon>Canalipalpata</taxon>
        <taxon>Sabellida</taxon>
        <taxon>Oweniida</taxon>
        <taxon>Oweniidae</taxon>
        <taxon>Owenia</taxon>
    </lineage>
</organism>
<name>A0A8S4NA20_OWEFU</name>
<dbReference type="AlphaFoldDB" id="A0A8S4NA20"/>
<reference evidence="2" key="1">
    <citation type="submission" date="2022-03" db="EMBL/GenBank/DDBJ databases">
        <authorList>
            <person name="Martin C."/>
        </authorList>
    </citation>
    <scope>NUCLEOTIDE SEQUENCE</scope>
</reference>